<dbReference type="Proteomes" id="UP000546007">
    <property type="component" value="Unassembled WGS sequence"/>
</dbReference>
<dbReference type="EMBL" id="JACIES010000010">
    <property type="protein sequence ID" value="MBB4027549.1"/>
    <property type="molecule type" value="Genomic_DNA"/>
</dbReference>
<evidence type="ECO:0000259" key="2">
    <source>
        <dbReference type="Pfam" id="PF10988"/>
    </source>
</evidence>
<evidence type="ECO:0000313" key="3">
    <source>
        <dbReference type="EMBL" id="MBB4027549.1"/>
    </source>
</evidence>
<dbReference type="OrthoDB" id="1100039at2"/>
<evidence type="ECO:0000256" key="1">
    <source>
        <dbReference type="SAM" id="SignalP"/>
    </source>
</evidence>
<dbReference type="AlphaFoldDB" id="A0A7W6HYX9"/>
<dbReference type="GeneID" id="93103071"/>
<gene>
    <name evidence="3" type="ORF">GGR14_003361</name>
</gene>
<evidence type="ECO:0000313" key="4">
    <source>
        <dbReference type="Proteomes" id="UP000546007"/>
    </source>
</evidence>
<feature type="signal peptide" evidence="1">
    <location>
        <begin position="1"/>
        <end position="20"/>
    </location>
</feature>
<dbReference type="Gene3D" id="2.160.20.120">
    <property type="match status" value="1"/>
</dbReference>
<organism evidence="3 4">
    <name type="scientific">Butyricimonas faecihominis</name>
    <dbReference type="NCBI Taxonomy" id="1472416"/>
    <lineage>
        <taxon>Bacteria</taxon>
        <taxon>Pseudomonadati</taxon>
        <taxon>Bacteroidota</taxon>
        <taxon>Bacteroidia</taxon>
        <taxon>Bacteroidales</taxon>
        <taxon>Odoribacteraceae</taxon>
        <taxon>Butyricimonas</taxon>
    </lineage>
</organism>
<feature type="domain" description="Putative auto-transporter adhesin head GIN" evidence="2">
    <location>
        <begin position="35"/>
        <end position="243"/>
    </location>
</feature>
<accession>A0A7W6HYX9</accession>
<dbReference type="Pfam" id="PF10988">
    <property type="entry name" value="DUF2807"/>
    <property type="match status" value="1"/>
</dbReference>
<dbReference type="InterPro" id="IPR021255">
    <property type="entry name" value="DUF2807"/>
</dbReference>
<name>A0A7W6HYX9_9BACT</name>
<comment type="caution">
    <text evidence="3">The sequence shown here is derived from an EMBL/GenBank/DDBJ whole genome shotgun (WGS) entry which is preliminary data.</text>
</comment>
<keyword evidence="4" id="KW-1185">Reference proteome</keyword>
<proteinExistence type="predicted"/>
<sequence>MKKISFVIFMLCLTITGAFAQEQISISRFQGQKITGIEAHGIFSITAKQGTTTGVTVNIPARLEKQLVLKLDSDGKLHIYIDGKITTKNKRNNDDDRFTAEITFTSLDNVELTGVCKLETIGDFMTAKLKVDLSGASKMLVGGDFLAKEKLNIELSGASNLKGQMTSPESTFDISGASNLSLKGNTVHCKMEVSGASKANLEDFPINELKAEVSGAAKAHFQVKEKISLHTSGAAKATYSGDPIILSLHSSGASNINKITPKSFENRKKYEK</sequence>
<dbReference type="RefSeq" id="WP_124315734.1">
    <property type="nucleotide sequence ID" value="NZ_AP028155.1"/>
</dbReference>
<reference evidence="3 4" key="1">
    <citation type="submission" date="2020-08" db="EMBL/GenBank/DDBJ databases">
        <title>Genomic Encyclopedia of Type Strains, Phase IV (KMG-IV): sequencing the most valuable type-strain genomes for metagenomic binning, comparative biology and taxonomic classification.</title>
        <authorList>
            <person name="Goeker M."/>
        </authorList>
    </citation>
    <scope>NUCLEOTIDE SEQUENCE [LARGE SCALE GENOMIC DNA]</scope>
    <source>
        <strain evidence="3 4">DSM 105721</strain>
    </source>
</reference>
<protein>
    <recommendedName>
        <fullName evidence="2">Putative auto-transporter adhesin head GIN domain-containing protein</fullName>
    </recommendedName>
</protein>
<keyword evidence="1" id="KW-0732">Signal</keyword>
<feature type="chain" id="PRO_5030567944" description="Putative auto-transporter adhesin head GIN domain-containing protein" evidence="1">
    <location>
        <begin position="21"/>
        <end position="272"/>
    </location>
</feature>